<comment type="domain">
    <text evidence="15">Lacks the C-terminal regulatory region which is replaced by HisZ.</text>
</comment>
<dbReference type="NCBIfam" id="TIGR00070">
    <property type="entry name" value="hisG"/>
    <property type="match status" value="1"/>
</dbReference>
<dbReference type="UniPathway" id="UPA00031">
    <property type="reaction ID" value="UER00006"/>
</dbReference>
<evidence type="ECO:0000256" key="4">
    <source>
        <dbReference type="ARBA" id="ARBA00009489"/>
    </source>
</evidence>
<dbReference type="EC" id="2.4.2.17" evidence="6 15"/>
<dbReference type="PROSITE" id="PS01316">
    <property type="entry name" value="ATP_P_PHORIBOSYLTR"/>
    <property type="match status" value="1"/>
</dbReference>
<dbReference type="Proteomes" id="UP000043763">
    <property type="component" value="Unassembled WGS sequence"/>
</dbReference>
<evidence type="ECO:0000256" key="7">
    <source>
        <dbReference type="ARBA" id="ARBA00022490"/>
    </source>
</evidence>
<sequence>MINIALPKGRLVNKVYTLFEKIGYENKELLEDNRKLVFENKDKNVRYLIVKPSDVGIYVEKGVADIGIVGKDILLENNHDVYELLDLKFGKCRVCMASVNGYKEDIERRLRVATKYVNISKNYFNSINRDVEIIKLNGSIELAPILNLSDVIVDIVETGSTLRENNLTVIKEIIDYISARLIVNKVSYKFKNDLIKTIVKNIEEVL</sequence>
<dbReference type="GO" id="GO:0005524">
    <property type="term" value="F:ATP binding"/>
    <property type="evidence" value="ECO:0007669"/>
    <property type="project" value="UniProtKB-KW"/>
</dbReference>
<dbReference type="GO" id="GO:0003879">
    <property type="term" value="F:ATP phosphoribosyltransferase activity"/>
    <property type="evidence" value="ECO:0007669"/>
    <property type="project" value="UniProtKB-UniRule"/>
</dbReference>
<dbReference type="AlphaFoldDB" id="A0A0G4K412"/>
<feature type="domain" description="ATP phosphoribosyltransferase catalytic" evidence="16">
    <location>
        <begin position="51"/>
        <end position="203"/>
    </location>
</feature>
<gene>
    <name evidence="15 17" type="primary">hisG</name>
    <name evidence="17" type="ORF">BRSU_0383</name>
</gene>
<keyword evidence="13 15" id="KW-0368">Histidine biosynthesis</keyword>
<accession>A0A0G4K412</accession>
<dbReference type="SUPFAM" id="SSF53850">
    <property type="entry name" value="Periplasmic binding protein-like II"/>
    <property type="match status" value="1"/>
</dbReference>
<dbReference type="OrthoDB" id="9801867at2"/>
<evidence type="ECO:0000256" key="5">
    <source>
        <dbReference type="ARBA" id="ARBA00011496"/>
    </source>
</evidence>
<dbReference type="HAMAP" id="MF_01018">
    <property type="entry name" value="HisG_Short"/>
    <property type="match status" value="1"/>
</dbReference>
<organism evidence="17 18">
    <name type="scientific">Brachyspira suanatina</name>
    <dbReference type="NCBI Taxonomy" id="381802"/>
    <lineage>
        <taxon>Bacteria</taxon>
        <taxon>Pseudomonadati</taxon>
        <taxon>Spirochaetota</taxon>
        <taxon>Spirochaetia</taxon>
        <taxon>Brachyspirales</taxon>
        <taxon>Brachyspiraceae</taxon>
        <taxon>Brachyspira</taxon>
    </lineage>
</organism>
<dbReference type="InterPro" id="IPR013820">
    <property type="entry name" value="ATP_PRibTrfase_cat"/>
</dbReference>
<dbReference type="Pfam" id="PF01634">
    <property type="entry name" value="HisG"/>
    <property type="match status" value="1"/>
</dbReference>
<dbReference type="Gene3D" id="3.40.190.10">
    <property type="entry name" value="Periplasmic binding protein-like II"/>
    <property type="match status" value="2"/>
</dbReference>
<dbReference type="PANTHER" id="PTHR21403:SF8">
    <property type="entry name" value="ATP PHOSPHORIBOSYLTRANSFERASE"/>
    <property type="match status" value="1"/>
</dbReference>
<comment type="subcellular location">
    <subcellularLocation>
        <location evidence="2 15">Cytoplasm</location>
    </subcellularLocation>
</comment>
<keyword evidence="11 15" id="KW-0547">Nucleotide-binding</keyword>
<evidence type="ECO:0000313" key="17">
    <source>
        <dbReference type="EMBL" id="CRF31808.1"/>
    </source>
</evidence>
<name>A0A0G4K412_9SPIR</name>
<dbReference type="GeneID" id="44970843"/>
<evidence type="ECO:0000256" key="3">
    <source>
        <dbReference type="ARBA" id="ARBA00004667"/>
    </source>
</evidence>
<dbReference type="FunFam" id="3.40.190.10:FF:000011">
    <property type="entry name" value="ATP phosphoribosyltransferase"/>
    <property type="match status" value="1"/>
</dbReference>
<evidence type="ECO:0000256" key="10">
    <source>
        <dbReference type="ARBA" id="ARBA00022679"/>
    </source>
</evidence>
<dbReference type="EMBL" id="CVLB01000001">
    <property type="protein sequence ID" value="CRF31808.1"/>
    <property type="molecule type" value="Genomic_DNA"/>
</dbReference>
<keyword evidence="18" id="KW-1185">Reference proteome</keyword>
<evidence type="ECO:0000256" key="15">
    <source>
        <dbReference type="HAMAP-Rule" id="MF_01018"/>
    </source>
</evidence>
<comment type="subunit">
    <text evidence="5 15">Heteromultimer composed of HisG and HisZ subunits.</text>
</comment>
<keyword evidence="12 15" id="KW-0067">ATP-binding</keyword>
<proteinExistence type="inferred from homology"/>
<evidence type="ECO:0000256" key="8">
    <source>
        <dbReference type="ARBA" id="ARBA00022605"/>
    </source>
</evidence>
<comment type="function">
    <text evidence="14 15">Catalyzes the condensation of ATP and 5-phosphoribose 1-diphosphate to form N'-(5'-phosphoribosyl)-ATP (PR-ATP). Has a crucial role in the pathway because the rate of histidine biosynthesis seems to be controlled primarily by regulation of HisG enzymatic activity.</text>
</comment>
<reference evidence="18" key="1">
    <citation type="submission" date="2015-04" db="EMBL/GenBank/DDBJ databases">
        <authorList>
            <person name="Mushtaq Mamoona"/>
        </authorList>
    </citation>
    <scope>NUCLEOTIDE SEQUENCE [LARGE SCALE GENOMIC DNA]</scope>
    <source>
        <strain evidence="18">AN4859/03</strain>
    </source>
</reference>
<keyword evidence="7 15" id="KW-0963">Cytoplasm</keyword>
<dbReference type="GO" id="GO:0000105">
    <property type="term" value="P:L-histidine biosynthetic process"/>
    <property type="evidence" value="ECO:0007669"/>
    <property type="project" value="UniProtKB-UniRule"/>
</dbReference>
<evidence type="ECO:0000256" key="13">
    <source>
        <dbReference type="ARBA" id="ARBA00023102"/>
    </source>
</evidence>
<dbReference type="PANTHER" id="PTHR21403">
    <property type="entry name" value="ATP PHOSPHORIBOSYLTRANSFERASE ATP-PRTASE"/>
    <property type="match status" value="1"/>
</dbReference>
<comment type="pathway">
    <text evidence="3 15">Amino-acid biosynthesis; L-histidine biosynthesis; L-histidine from 5-phospho-alpha-D-ribose 1-diphosphate: step 1/9.</text>
</comment>
<dbReference type="InterPro" id="IPR024893">
    <property type="entry name" value="ATP_PRibTrfase_HisG_short"/>
</dbReference>
<dbReference type="GO" id="GO:0005737">
    <property type="term" value="C:cytoplasm"/>
    <property type="evidence" value="ECO:0007669"/>
    <property type="project" value="UniProtKB-SubCell"/>
</dbReference>
<evidence type="ECO:0000256" key="1">
    <source>
        <dbReference type="ARBA" id="ARBA00000915"/>
    </source>
</evidence>
<dbReference type="InterPro" id="IPR018198">
    <property type="entry name" value="ATP_PRibTrfase_CS"/>
</dbReference>
<keyword evidence="8 15" id="KW-0028">Amino-acid biosynthesis</keyword>
<evidence type="ECO:0000313" key="18">
    <source>
        <dbReference type="Proteomes" id="UP000043763"/>
    </source>
</evidence>
<dbReference type="InterPro" id="IPR001348">
    <property type="entry name" value="ATP_PRibTrfase_HisG"/>
</dbReference>
<evidence type="ECO:0000256" key="9">
    <source>
        <dbReference type="ARBA" id="ARBA00022676"/>
    </source>
</evidence>
<evidence type="ECO:0000256" key="12">
    <source>
        <dbReference type="ARBA" id="ARBA00022840"/>
    </source>
</evidence>
<evidence type="ECO:0000256" key="11">
    <source>
        <dbReference type="ARBA" id="ARBA00022741"/>
    </source>
</evidence>
<evidence type="ECO:0000259" key="16">
    <source>
        <dbReference type="Pfam" id="PF01634"/>
    </source>
</evidence>
<evidence type="ECO:0000256" key="14">
    <source>
        <dbReference type="ARBA" id="ARBA00024861"/>
    </source>
</evidence>
<keyword evidence="10 15" id="KW-0808">Transferase</keyword>
<protein>
    <recommendedName>
        <fullName evidence="6 15">ATP phosphoribosyltransferase</fullName>
        <shortName evidence="15">ATP-PRT</shortName>
        <shortName evidence="15">ATP-PRTase</shortName>
        <ecNumber evidence="6 15">2.4.2.17</ecNumber>
    </recommendedName>
</protein>
<comment type="similarity">
    <text evidence="4 15">Belongs to the ATP phosphoribosyltransferase family. Short subfamily.</text>
</comment>
<comment type="catalytic activity">
    <reaction evidence="1 15">
        <text>1-(5-phospho-beta-D-ribosyl)-ATP + diphosphate = 5-phospho-alpha-D-ribose 1-diphosphate + ATP</text>
        <dbReference type="Rhea" id="RHEA:18473"/>
        <dbReference type="ChEBI" id="CHEBI:30616"/>
        <dbReference type="ChEBI" id="CHEBI:33019"/>
        <dbReference type="ChEBI" id="CHEBI:58017"/>
        <dbReference type="ChEBI" id="CHEBI:73183"/>
        <dbReference type="EC" id="2.4.2.17"/>
    </reaction>
</comment>
<evidence type="ECO:0000256" key="6">
    <source>
        <dbReference type="ARBA" id="ARBA00011946"/>
    </source>
</evidence>
<evidence type="ECO:0000256" key="2">
    <source>
        <dbReference type="ARBA" id="ARBA00004496"/>
    </source>
</evidence>
<dbReference type="CDD" id="cd13595">
    <property type="entry name" value="PBP2_HisGs"/>
    <property type="match status" value="1"/>
</dbReference>
<keyword evidence="9 15" id="KW-0328">Glycosyltransferase</keyword>
<dbReference type="RefSeq" id="WP_014488763.1">
    <property type="nucleotide sequence ID" value="NZ_CVLB01000001.1"/>
</dbReference>